<reference evidence="1 2" key="1">
    <citation type="submission" date="2019-02" db="EMBL/GenBank/DDBJ databases">
        <title>Deep-cultivation of Planctomycetes and their phenomic and genomic characterization uncovers novel biology.</title>
        <authorList>
            <person name="Wiegand S."/>
            <person name="Jogler M."/>
            <person name="Boedeker C."/>
            <person name="Pinto D."/>
            <person name="Vollmers J."/>
            <person name="Rivas-Marin E."/>
            <person name="Kohn T."/>
            <person name="Peeters S.H."/>
            <person name="Heuer A."/>
            <person name="Rast P."/>
            <person name="Oberbeckmann S."/>
            <person name="Bunk B."/>
            <person name="Jeske O."/>
            <person name="Meyerdierks A."/>
            <person name="Storesund J.E."/>
            <person name="Kallscheuer N."/>
            <person name="Luecker S."/>
            <person name="Lage O.M."/>
            <person name="Pohl T."/>
            <person name="Merkel B.J."/>
            <person name="Hornburger P."/>
            <person name="Mueller R.-W."/>
            <person name="Bruemmer F."/>
            <person name="Labrenz M."/>
            <person name="Spormann A.M."/>
            <person name="Op Den Camp H."/>
            <person name="Overmann J."/>
            <person name="Amann R."/>
            <person name="Jetten M.S.M."/>
            <person name="Mascher T."/>
            <person name="Medema M.H."/>
            <person name="Devos D.P."/>
            <person name="Kaster A.-K."/>
            <person name="Ovreas L."/>
            <person name="Rohde M."/>
            <person name="Galperin M.Y."/>
            <person name="Jogler C."/>
        </authorList>
    </citation>
    <scope>NUCLEOTIDE SEQUENCE [LARGE SCALE GENOMIC DNA]</scope>
    <source>
        <strain evidence="1 2">Pla22</strain>
    </source>
</reference>
<keyword evidence="2" id="KW-1185">Reference proteome</keyword>
<dbReference type="Pfam" id="PF05150">
    <property type="entry name" value="Legionella_OMP"/>
    <property type="match status" value="1"/>
</dbReference>
<name>A0A5C5WZ65_9BACT</name>
<accession>A0A5C5WZ65</accession>
<dbReference type="Proteomes" id="UP000316598">
    <property type="component" value="Unassembled WGS sequence"/>
</dbReference>
<dbReference type="EMBL" id="SJPI01000001">
    <property type="protein sequence ID" value="TWT55202.1"/>
    <property type="molecule type" value="Genomic_DNA"/>
</dbReference>
<proteinExistence type="predicted"/>
<dbReference type="OrthoDB" id="259194at2"/>
<organism evidence="1 2">
    <name type="scientific">Rubripirellula amarantea</name>
    <dbReference type="NCBI Taxonomy" id="2527999"/>
    <lineage>
        <taxon>Bacteria</taxon>
        <taxon>Pseudomonadati</taxon>
        <taxon>Planctomycetota</taxon>
        <taxon>Planctomycetia</taxon>
        <taxon>Pirellulales</taxon>
        <taxon>Pirellulaceae</taxon>
        <taxon>Rubripirellula</taxon>
    </lineage>
</organism>
<gene>
    <name evidence="1" type="ORF">Pla22_28570</name>
</gene>
<protein>
    <submittedName>
        <fullName evidence="1">Uncharacterized protein</fullName>
    </submittedName>
</protein>
<dbReference type="AlphaFoldDB" id="A0A5C5WZ65"/>
<evidence type="ECO:0000313" key="2">
    <source>
        <dbReference type="Proteomes" id="UP000316598"/>
    </source>
</evidence>
<dbReference type="InterPro" id="IPR007825">
    <property type="entry name" value="Major_OMP_Legionella"/>
</dbReference>
<evidence type="ECO:0000313" key="1">
    <source>
        <dbReference type="EMBL" id="TWT55202.1"/>
    </source>
</evidence>
<comment type="caution">
    <text evidence="1">The sequence shown here is derived from an EMBL/GenBank/DDBJ whole genome shotgun (WGS) entry which is preliminary data.</text>
</comment>
<sequence>MSTRPICPHPDHPQDVVSLTSTACGSRITLSGCFNACVLTLFALLLPTGNSSGQDSSSSGYSFDSSTEYTTESGVTTADHLYGQPQSDTVSQASYTPGGVDLLTEVADLQIQMQSQANQIESLRHQLGASSMRQPARSSAQWFASYESVLVAPMQDNSTGVIVETDEGYSHVGFPWELEHSPRVQFGREAEADSLGWRVRFWEFRHGEDFDANDTNGLLPTGYEGTVGYVSEDGDITTGIAFIQEGTFLSTIRTDVIDFEMQRNIARPLDLYAGIRYAKVGQSYSAITDQGNATARSEFRGLGPTVALRLNHVLPYERLALFTNVRGSMLFGSKSYAVGDNVNNVVQSVGEIDLRSGSDSADTLAGNAEIQLGIRYEPCEYFNISVAIEGQHFANVGGPNPSGVFTGADSGLASGTPIDDGLGFLGLTVGTEVRW</sequence>
<dbReference type="RefSeq" id="WP_146515114.1">
    <property type="nucleotide sequence ID" value="NZ_SJPI01000001.1"/>
</dbReference>